<reference evidence="1 2" key="1">
    <citation type="journal article" date="2017" name="Chemistry">
        <title>Isolation, Biosynthesis and Chemical Modifications of Rubterolones A-F: Rare Tropolone Alkaloids from Actinomadura sp. 5-2.</title>
        <authorList>
            <person name="Guo H."/>
            <person name="Benndorf R."/>
            <person name="Leichnitz D."/>
            <person name="Klassen J.L."/>
            <person name="Vollmers J."/>
            <person name="Gorls H."/>
            <person name="Steinacker M."/>
            <person name="Weigel C."/>
            <person name="Dahse H.M."/>
            <person name="Kaster A.K."/>
            <person name="de Beer Z.W."/>
            <person name="Poulsen M."/>
            <person name="Beemelmanns C."/>
        </authorList>
    </citation>
    <scope>NUCLEOTIDE SEQUENCE [LARGE SCALE GENOMIC DNA]</scope>
    <source>
        <strain evidence="1 2">5-2</strain>
    </source>
</reference>
<keyword evidence="2" id="KW-1185">Reference proteome</keyword>
<name>A0A2P4UMD1_9ACTN</name>
<dbReference type="EMBL" id="MTBP01000001">
    <property type="protein sequence ID" value="POM26159.1"/>
    <property type="molecule type" value="Genomic_DNA"/>
</dbReference>
<comment type="caution">
    <text evidence="1">The sequence shown here is derived from an EMBL/GenBank/DDBJ whole genome shotgun (WGS) entry which is preliminary data.</text>
</comment>
<accession>A0A2P4UMD1</accession>
<dbReference type="AlphaFoldDB" id="A0A2P4UMD1"/>
<sequence length="103" mass="11331">MRDSSFLCELTEEVPESEKAGHLAPLIGQLLRKDPDRRPTAAQALKRLRARPTAAQIGNCLHEGKNAQWVEVPCWSACERYGRGGLLEIEDAASGRVLCTKST</sequence>
<proteinExistence type="predicted"/>
<gene>
    <name evidence="1" type="ORF">BTM25_05480</name>
</gene>
<protein>
    <submittedName>
        <fullName evidence="1">Uncharacterized protein</fullName>
    </submittedName>
</protein>
<evidence type="ECO:0000313" key="1">
    <source>
        <dbReference type="EMBL" id="POM26159.1"/>
    </source>
</evidence>
<evidence type="ECO:0000313" key="2">
    <source>
        <dbReference type="Proteomes" id="UP000242367"/>
    </source>
</evidence>
<organism evidence="1 2">
    <name type="scientific">Actinomadura rubteroloni</name>
    <dbReference type="NCBI Taxonomy" id="1926885"/>
    <lineage>
        <taxon>Bacteria</taxon>
        <taxon>Bacillati</taxon>
        <taxon>Actinomycetota</taxon>
        <taxon>Actinomycetes</taxon>
        <taxon>Streptosporangiales</taxon>
        <taxon>Thermomonosporaceae</taxon>
        <taxon>Actinomadura</taxon>
    </lineage>
</organism>
<dbReference type="Proteomes" id="UP000242367">
    <property type="component" value="Unassembled WGS sequence"/>
</dbReference>